<dbReference type="EMBL" id="JABFCR010000020">
    <property type="protein sequence ID" value="NNU33780.1"/>
    <property type="molecule type" value="Genomic_DNA"/>
</dbReference>
<keyword evidence="3" id="KW-1185">Reference proteome</keyword>
<dbReference type="RefSeq" id="WP_175269468.1">
    <property type="nucleotide sequence ID" value="NZ_JABFCR010000020.1"/>
</dbReference>
<sequence length="85" mass="9276">MINSNVSWFKYPVDVSVTGSAIAVIEVLAFVARLPLKKNKKPLPAGKLNVPGSPSIVKDEPVFILLTPRKFPAVKLALLGFKFSR</sequence>
<evidence type="ECO:0000256" key="1">
    <source>
        <dbReference type="SAM" id="Phobius"/>
    </source>
</evidence>
<organism evidence="2 3">
    <name type="scientific">Mucilaginibacter humi</name>
    <dbReference type="NCBI Taxonomy" id="2732510"/>
    <lineage>
        <taxon>Bacteria</taxon>
        <taxon>Pseudomonadati</taxon>
        <taxon>Bacteroidota</taxon>
        <taxon>Sphingobacteriia</taxon>
        <taxon>Sphingobacteriales</taxon>
        <taxon>Sphingobacteriaceae</taxon>
        <taxon>Mucilaginibacter</taxon>
    </lineage>
</organism>
<reference evidence="2 3" key="1">
    <citation type="submission" date="2020-05" db="EMBL/GenBank/DDBJ databases">
        <authorList>
            <person name="Khan S.A."/>
            <person name="Jeon C.O."/>
            <person name="Chun B.H."/>
        </authorList>
    </citation>
    <scope>NUCLEOTIDE SEQUENCE [LARGE SCALE GENOMIC DNA]</scope>
    <source>
        <strain evidence="2 3">S1162</strain>
    </source>
</reference>
<keyword evidence="1" id="KW-0472">Membrane</keyword>
<evidence type="ECO:0000313" key="3">
    <source>
        <dbReference type="Proteomes" id="UP000566071"/>
    </source>
</evidence>
<keyword evidence="1" id="KW-0812">Transmembrane</keyword>
<evidence type="ECO:0000313" key="2">
    <source>
        <dbReference type="EMBL" id="NNU33780.1"/>
    </source>
</evidence>
<feature type="transmembrane region" description="Helical" evidence="1">
    <location>
        <begin position="15"/>
        <end position="36"/>
    </location>
</feature>
<dbReference type="Proteomes" id="UP000566071">
    <property type="component" value="Unassembled WGS sequence"/>
</dbReference>
<keyword evidence="1" id="KW-1133">Transmembrane helix</keyword>
<proteinExistence type="predicted"/>
<protein>
    <submittedName>
        <fullName evidence="2">Uncharacterized protein</fullName>
    </submittedName>
</protein>
<gene>
    <name evidence="2" type="ORF">HK413_05830</name>
</gene>
<comment type="caution">
    <text evidence="2">The sequence shown here is derived from an EMBL/GenBank/DDBJ whole genome shotgun (WGS) entry which is preliminary data.</text>
</comment>
<accession>A0ABX1W633</accession>
<name>A0ABX1W633_9SPHI</name>